<dbReference type="RefSeq" id="WP_033101252.1">
    <property type="nucleotide sequence ID" value="NZ_JACEIP010000046.1"/>
</dbReference>
<dbReference type="NCBIfam" id="TIGR00632">
    <property type="entry name" value="vsr"/>
    <property type="match status" value="1"/>
</dbReference>
<reference evidence="7 8" key="1">
    <citation type="submission" date="2020-07" db="EMBL/GenBank/DDBJ databases">
        <authorList>
            <person name="Feng H."/>
        </authorList>
    </citation>
    <scope>NUCLEOTIDE SEQUENCE [LARGE SCALE GENOMIC DNA]</scope>
    <source>
        <strain evidence="8">s-11</strain>
    </source>
</reference>
<evidence type="ECO:0000256" key="1">
    <source>
        <dbReference type="ARBA" id="ARBA00022722"/>
    </source>
</evidence>
<gene>
    <name evidence="7" type="ORF">H1164_17170</name>
</gene>
<dbReference type="GO" id="GO:0004519">
    <property type="term" value="F:endonuclease activity"/>
    <property type="evidence" value="ECO:0007669"/>
    <property type="project" value="UniProtKB-KW"/>
</dbReference>
<dbReference type="OrthoDB" id="9801520at2"/>
<evidence type="ECO:0000313" key="7">
    <source>
        <dbReference type="EMBL" id="MBA4544562.1"/>
    </source>
</evidence>
<protein>
    <recommendedName>
        <fullName evidence="6">Very short patch repair endonuclease</fullName>
        <ecNumber evidence="6">3.1.-.-</ecNumber>
    </recommendedName>
</protein>
<dbReference type="GO" id="GO:0006298">
    <property type="term" value="P:mismatch repair"/>
    <property type="evidence" value="ECO:0007669"/>
    <property type="project" value="UniProtKB-UniRule"/>
</dbReference>
<keyword evidence="8" id="KW-1185">Reference proteome</keyword>
<dbReference type="EMBL" id="JACEIP010000046">
    <property type="protein sequence ID" value="MBA4544562.1"/>
    <property type="molecule type" value="Genomic_DNA"/>
</dbReference>
<dbReference type="CDD" id="cd00221">
    <property type="entry name" value="Vsr"/>
    <property type="match status" value="1"/>
</dbReference>
<evidence type="ECO:0000313" key="8">
    <source>
        <dbReference type="Proteomes" id="UP000530514"/>
    </source>
</evidence>
<sequence length="144" mass="17198">MADVLSKEQRTKNMKAIRSVSKLEEKIAKELWKRGARFRRNVKDLFGKPDIAIKKYKIVVFIDSCFWHGCKKHGNIPQTNKDFWIKKLERNIKRDIEVSNYYTCRGWNVLRIWEHEVKEDFDGCISRIMDFIKSAKENCSKNIQ</sequence>
<keyword evidence="5 6" id="KW-0234">DNA repair</keyword>
<evidence type="ECO:0000256" key="4">
    <source>
        <dbReference type="ARBA" id="ARBA00022801"/>
    </source>
</evidence>
<dbReference type="SUPFAM" id="SSF52980">
    <property type="entry name" value="Restriction endonuclease-like"/>
    <property type="match status" value="1"/>
</dbReference>
<dbReference type="GO" id="GO:0016787">
    <property type="term" value="F:hydrolase activity"/>
    <property type="evidence" value="ECO:0007669"/>
    <property type="project" value="UniProtKB-KW"/>
</dbReference>
<organism evidence="7 8">
    <name type="scientific">Thermoactinomyces daqus</name>
    <dbReference type="NCBI Taxonomy" id="1329516"/>
    <lineage>
        <taxon>Bacteria</taxon>
        <taxon>Bacillati</taxon>
        <taxon>Bacillota</taxon>
        <taxon>Bacilli</taxon>
        <taxon>Bacillales</taxon>
        <taxon>Thermoactinomycetaceae</taxon>
        <taxon>Thermoactinomyces</taxon>
    </lineage>
</organism>
<proteinExistence type="inferred from homology"/>
<comment type="similarity">
    <text evidence="6">Belongs to the vsr family.</text>
</comment>
<dbReference type="AlphaFoldDB" id="A0A7W1XDA8"/>
<keyword evidence="3 6" id="KW-0227">DNA damage</keyword>
<dbReference type="InterPro" id="IPR004603">
    <property type="entry name" value="DNA_mismatch_endonuc_vsr"/>
</dbReference>
<dbReference type="PIRSF" id="PIRSF018267">
    <property type="entry name" value="VSR_endonuc"/>
    <property type="match status" value="1"/>
</dbReference>
<keyword evidence="1 6" id="KW-0540">Nuclease</keyword>
<comment type="function">
    <text evidence="6">May nick specific sequences that contain T:G mispairs resulting from m5C-deamination.</text>
</comment>
<keyword evidence="2 6" id="KW-0255">Endonuclease</keyword>
<name>A0A7W1XDA8_9BACL</name>
<dbReference type="Pfam" id="PF03852">
    <property type="entry name" value="Vsr"/>
    <property type="match status" value="1"/>
</dbReference>
<evidence type="ECO:0000256" key="3">
    <source>
        <dbReference type="ARBA" id="ARBA00022763"/>
    </source>
</evidence>
<evidence type="ECO:0000256" key="2">
    <source>
        <dbReference type="ARBA" id="ARBA00022759"/>
    </source>
</evidence>
<comment type="caution">
    <text evidence="7">The sequence shown here is derived from an EMBL/GenBank/DDBJ whole genome shotgun (WGS) entry which is preliminary data.</text>
</comment>
<dbReference type="Gene3D" id="3.40.960.10">
    <property type="entry name" value="VSR Endonuclease"/>
    <property type="match status" value="1"/>
</dbReference>
<dbReference type="InterPro" id="IPR011335">
    <property type="entry name" value="Restrct_endonuc-II-like"/>
</dbReference>
<keyword evidence="4 6" id="KW-0378">Hydrolase</keyword>
<evidence type="ECO:0000256" key="5">
    <source>
        <dbReference type="ARBA" id="ARBA00023204"/>
    </source>
</evidence>
<dbReference type="EC" id="3.1.-.-" evidence="6"/>
<evidence type="ECO:0000256" key="6">
    <source>
        <dbReference type="PIRNR" id="PIRNR018267"/>
    </source>
</evidence>
<accession>A0A7W1XDA8</accession>
<dbReference type="Proteomes" id="UP000530514">
    <property type="component" value="Unassembled WGS sequence"/>
</dbReference>